<sequence length="386" mass="42293">MKEHSLEKNTIQTTTTSCCADNTSCCGETPSAPLEIAAASSWICGAVETPVGLVPRVSTAWTWADHWGQVKARTTSYRMRYAVEPGLYAVGQPNEQSEVLVSANYKLSFDILRRELSDMNAWLLVLDTDGINVWCAAGKGTFGTEELIRRITQTRLEAVVTHKRLIVPQLGAPGVNAVAVQKRTKFHVLFGPVYARDLPAYIRDGYTASPAMRTVRFSIADRLILTPIELRATLKYFPIYALLVLIIFGLQPTGILFRDAWLGGWPFLVLGVLAVLSGTVLTPLLLPFIPSRSFAIKGWLVGVAVMLGAQWAGIVQPPHALLLLLIYLFFPLLASYLALQFTGATTFTSLSGVKKELRISIPVYIAGGIVSGLLLILYKLTQWGIV</sequence>
<feature type="transmembrane region" description="Helical" evidence="1">
    <location>
        <begin position="263"/>
        <end position="286"/>
    </location>
</feature>
<name>A0A9D5JXN6_9BACT</name>
<dbReference type="Gene3D" id="3.40.50.11600">
    <property type="match status" value="1"/>
</dbReference>
<accession>A0A9D5JXN6</accession>
<evidence type="ECO:0000313" key="3">
    <source>
        <dbReference type="EMBL" id="MBD3326059.1"/>
    </source>
</evidence>
<dbReference type="AlphaFoldDB" id="A0A9D5JXN6"/>
<evidence type="ECO:0000313" key="4">
    <source>
        <dbReference type="Proteomes" id="UP000649604"/>
    </source>
</evidence>
<protein>
    <submittedName>
        <fullName evidence="3">Acetyl-CoA synthase subunit gamma</fullName>
    </submittedName>
</protein>
<feature type="transmembrane region" description="Helical" evidence="1">
    <location>
        <begin position="298"/>
        <end position="314"/>
    </location>
</feature>
<evidence type="ECO:0000259" key="2">
    <source>
        <dbReference type="Pfam" id="PF03599"/>
    </source>
</evidence>
<organism evidence="3 4">
    <name type="scientific">candidate division KSB3 bacterium</name>
    <dbReference type="NCBI Taxonomy" id="2044937"/>
    <lineage>
        <taxon>Bacteria</taxon>
        <taxon>candidate division KSB3</taxon>
    </lineage>
</organism>
<keyword evidence="1" id="KW-0812">Transmembrane</keyword>
<dbReference type="EMBL" id="WJJP01000520">
    <property type="protein sequence ID" value="MBD3326059.1"/>
    <property type="molecule type" value="Genomic_DNA"/>
</dbReference>
<dbReference type="InterPro" id="IPR016041">
    <property type="entry name" value="Ac-CoA_synth_d_su_TIM-brl"/>
</dbReference>
<gene>
    <name evidence="3" type="ORF">GF339_15850</name>
</gene>
<feature type="transmembrane region" description="Helical" evidence="1">
    <location>
        <begin position="237"/>
        <end position="257"/>
    </location>
</feature>
<feature type="domain" description="CO dehydrogenase/acetyl-CoA synthase delta subunit TIM barrel" evidence="2">
    <location>
        <begin position="78"/>
        <end position="174"/>
    </location>
</feature>
<dbReference type="Pfam" id="PF03599">
    <property type="entry name" value="CdhD"/>
    <property type="match status" value="1"/>
</dbReference>
<feature type="transmembrane region" description="Helical" evidence="1">
    <location>
        <begin position="320"/>
        <end position="339"/>
    </location>
</feature>
<evidence type="ECO:0000256" key="1">
    <source>
        <dbReference type="SAM" id="Phobius"/>
    </source>
</evidence>
<keyword evidence="1" id="KW-0472">Membrane</keyword>
<keyword evidence="1" id="KW-1133">Transmembrane helix</keyword>
<feature type="transmembrane region" description="Helical" evidence="1">
    <location>
        <begin position="359"/>
        <end position="378"/>
    </location>
</feature>
<comment type="caution">
    <text evidence="3">The sequence shown here is derived from an EMBL/GenBank/DDBJ whole genome shotgun (WGS) entry which is preliminary data.</text>
</comment>
<dbReference type="Proteomes" id="UP000649604">
    <property type="component" value="Unassembled WGS sequence"/>
</dbReference>
<reference evidence="3" key="1">
    <citation type="submission" date="2019-11" db="EMBL/GenBank/DDBJ databases">
        <title>Microbial mats filling the niche in hypersaline microbial mats.</title>
        <authorList>
            <person name="Wong H.L."/>
            <person name="Macleod F.I."/>
            <person name="White R.A. III"/>
            <person name="Burns B.P."/>
        </authorList>
    </citation>
    <scope>NUCLEOTIDE SEQUENCE</scope>
    <source>
        <strain evidence="3">Rbin_158</strain>
    </source>
</reference>
<dbReference type="NCBIfam" id="NF040863">
    <property type="entry name" value="HgcA_corrinoid"/>
    <property type="match status" value="1"/>
</dbReference>
<proteinExistence type="predicted"/>